<feature type="non-terminal residue" evidence="3">
    <location>
        <position position="1"/>
    </location>
</feature>
<dbReference type="Gene3D" id="3.10.10.10">
    <property type="entry name" value="HIV Type 1 Reverse Transcriptase, subunit A, domain 1"/>
    <property type="match status" value="1"/>
</dbReference>
<dbReference type="PANTHER" id="PTHR15503">
    <property type="entry name" value="LDOC1 RELATED"/>
    <property type="match status" value="1"/>
</dbReference>
<dbReference type="Pfam" id="PF00078">
    <property type="entry name" value="RVT_1"/>
    <property type="match status" value="1"/>
</dbReference>
<dbReference type="OrthoDB" id="1424255at2759"/>
<evidence type="ECO:0000256" key="1">
    <source>
        <dbReference type="SAM" id="MobiDB-lite"/>
    </source>
</evidence>
<dbReference type="InterPro" id="IPR032567">
    <property type="entry name" value="RTL1-rel"/>
</dbReference>
<evidence type="ECO:0000259" key="2">
    <source>
        <dbReference type="Pfam" id="PF00078"/>
    </source>
</evidence>
<proteinExistence type="predicted"/>
<evidence type="ECO:0000313" key="3">
    <source>
        <dbReference type="EMBL" id="GBG60527.1"/>
    </source>
</evidence>
<name>A0A388JRX8_CHABU</name>
<dbReference type="Gramene" id="GBG60527">
    <property type="protein sequence ID" value="GBG60527"/>
    <property type="gene ID" value="CBR_g5702"/>
</dbReference>
<organism evidence="3 4">
    <name type="scientific">Chara braunii</name>
    <name type="common">Braun's stonewort</name>
    <dbReference type="NCBI Taxonomy" id="69332"/>
    <lineage>
        <taxon>Eukaryota</taxon>
        <taxon>Viridiplantae</taxon>
        <taxon>Streptophyta</taxon>
        <taxon>Charophyceae</taxon>
        <taxon>Charales</taxon>
        <taxon>Characeae</taxon>
        <taxon>Chara</taxon>
    </lineage>
</organism>
<gene>
    <name evidence="3" type="ORF">CBR_g5702</name>
</gene>
<dbReference type="InterPro" id="IPR043128">
    <property type="entry name" value="Rev_trsase/Diguanyl_cyclase"/>
</dbReference>
<dbReference type="PANTHER" id="PTHR15503:SF45">
    <property type="entry name" value="RNA-DIRECTED DNA POLYMERASE HOMOLOG"/>
    <property type="match status" value="1"/>
</dbReference>
<dbReference type="Proteomes" id="UP000265515">
    <property type="component" value="Unassembled WGS sequence"/>
</dbReference>
<feature type="compositionally biased region" description="Basic and acidic residues" evidence="1">
    <location>
        <begin position="197"/>
        <end position="207"/>
    </location>
</feature>
<dbReference type="InterPro" id="IPR043502">
    <property type="entry name" value="DNA/RNA_pol_sf"/>
</dbReference>
<evidence type="ECO:0000313" key="4">
    <source>
        <dbReference type="Proteomes" id="UP000265515"/>
    </source>
</evidence>
<dbReference type="InterPro" id="IPR000477">
    <property type="entry name" value="RT_dom"/>
</dbReference>
<accession>A0A388JRX8</accession>
<feature type="domain" description="Reverse transcriptase" evidence="2">
    <location>
        <begin position="64"/>
        <end position="123"/>
    </location>
</feature>
<sequence>ADWTCPPTNQHRIELLPSAVPPKGRIYRMSAAELDELRRQLENLTSKGWIRPSTSEFGAPILFVPKGNGEFRMCIDYRGLNKITRKSTEPLPRIDDLLDMVQGCTIFSKIDLKSGYHQIEMAEGGGDQGDGGKGKGGVLASNGQKKQNGGGKWEDRFAALQEAEGGPESGGSQTDSLAPPRNIFKDAFGPTPMDVETGERNGEERGVFQDTPPLEDVVMQEARGADDAEEQNSLEDRMRRVAEWLLQCLQNRYANLPEEFWDDAYRSLIPLLENSGSLRTALEKGLQEQLTTTTPQCVYIARKFYHKLFSS</sequence>
<keyword evidence="4" id="KW-1185">Reference proteome</keyword>
<protein>
    <recommendedName>
        <fullName evidence="2">Reverse transcriptase domain-containing protein</fullName>
    </recommendedName>
</protein>
<dbReference type="CDD" id="cd01647">
    <property type="entry name" value="RT_LTR"/>
    <property type="match status" value="1"/>
</dbReference>
<comment type="caution">
    <text evidence="3">The sequence shown here is derived from an EMBL/GenBank/DDBJ whole genome shotgun (WGS) entry which is preliminary data.</text>
</comment>
<dbReference type="EMBL" id="BFEA01000011">
    <property type="protein sequence ID" value="GBG60527.1"/>
    <property type="molecule type" value="Genomic_DNA"/>
</dbReference>
<feature type="compositionally biased region" description="Gly residues" evidence="1">
    <location>
        <begin position="123"/>
        <end position="137"/>
    </location>
</feature>
<dbReference type="AlphaFoldDB" id="A0A388JRX8"/>
<dbReference type="Gene3D" id="3.30.70.270">
    <property type="match status" value="1"/>
</dbReference>
<feature type="region of interest" description="Disordered" evidence="1">
    <location>
        <begin position="121"/>
        <end position="209"/>
    </location>
</feature>
<reference evidence="3 4" key="1">
    <citation type="journal article" date="2018" name="Cell">
        <title>The Chara Genome: Secondary Complexity and Implications for Plant Terrestrialization.</title>
        <authorList>
            <person name="Nishiyama T."/>
            <person name="Sakayama H."/>
            <person name="Vries J.D."/>
            <person name="Buschmann H."/>
            <person name="Saint-Marcoux D."/>
            <person name="Ullrich K.K."/>
            <person name="Haas F.B."/>
            <person name="Vanderstraeten L."/>
            <person name="Becker D."/>
            <person name="Lang D."/>
            <person name="Vosolsobe S."/>
            <person name="Rombauts S."/>
            <person name="Wilhelmsson P.K.I."/>
            <person name="Janitza P."/>
            <person name="Kern R."/>
            <person name="Heyl A."/>
            <person name="Rumpler F."/>
            <person name="Villalobos L.I.A.C."/>
            <person name="Clay J.M."/>
            <person name="Skokan R."/>
            <person name="Toyoda A."/>
            <person name="Suzuki Y."/>
            <person name="Kagoshima H."/>
            <person name="Schijlen E."/>
            <person name="Tajeshwar N."/>
            <person name="Catarino B."/>
            <person name="Hetherington A.J."/>
            <person name="Saltykova A."/>
            <person name="Bonnot C."/>
            <person name="Breuninger H."/>
            <person name="Symeonidi A."/>
            <person name="Radhakrishnan G.V."/>
            <person name="Van Nieuwerburgh F."/>
            <person name="Deforce D."/>
            <person name="Chang C."/>
            <person name="Karol K.G."/>
            <person name="Hedrich R."/>
            <person name="Ulvskov P."/>
            <person name="Glockner G."/>
            <person name="Delwiche C.F."/>
            <person name="Petrasek J."/>
            <person name="Van de Peer Y."/>
            <person name="Friml J."/>
            <person name="Beilby M."/>
            <person name="Dolan L."/>
            <person name="Kohara Y."/>
            <person name="Sugano S."/>
            <person name="Fujiyama A."/>
            <person name="Delaux P.-M."/>
            <person name="Quint M."/>
            <person name="TheiBen G."/>
            <person name="Hagemann M."/>
            <person name="Harholt J."/>
            <person name="Dunand C."/>
            <person name="Zachgo S."/>
            <person name="Langdale J."/>
            <person name="Maumus F."/>
            <person name="Straeten D.V.D."/>
            <person name="Gould S.B."/>
            <person name="Rensing S.A."/>
        </authorList>
    </citation>
    <scope>NUCLEOTIDE SEQUENCE [LARGE SCALE GENOMIC DNA]</scope>
    <source>
        <strain evidence="3 4">S276</strain>
    </source>
</reference>
<dbReference type="SUPFAM" id="SSF56672">
    <property type="entry name" value="DNA/RNA polymerases"/>
    <property type="match status" value="1"/>
</dbReference>